<dbReference type="Proteomes" id="UP000475862">
    <property type="component" value="Unassembled WGS sequence"/>
</dbReference>
<keyword evidence="1" id="KW-0812">Transmembrane</keyword>
<protein>
    <submittedName>
        <fullName evidence="2">Uncharacterized protein</fullName>
    </submittedName>
</protein>
<feature type="transmembrane region" description="Helical" evidence="1">
    <location>
        <begin position="92"/>
        <end position="114"/>
    </location>
</feature>
<sequence>MQNYENLSSESPMSKFSSKLSMGIFKALMVCAVIKFVMAVVYSWGEGGSWGLAVKSKHIPTVFKKIGKNKKKKVTEKWEILRKTSFRPNQFFFIWLDFNACSRNTFAFYLALFISTIKVRNPYISHATVLHGAAPIHRPFTVVDARTSSGRIVVVCTVRGPSPPYSSSQVALHMFI</sequence>
<evidence type="ECO:0000256" key="1">
    <source>
        <dbReference type="SAM" id="Phobius"/>
    </source>
</evidence>
<evidence type="ECO:0000313" key="3">
    <source>
        <dbReference type="Proteomes" id="UP000475862"/>
    </source>
</evidence>
<keyword evidence="1" id="KW-0472">Membrane</keyword>
<proteinExistence type="predicted"/>
<keyword evidence="3" id="KW-1185">Reference proteome</keyword>
<dbReference type="EMBL" id="VYZN01000009">
    <property type="protein sequence ID" value="KAE9542712.1"/>
    <property type="molecule type" value="Genomic_DNA"/>
</dbReference>
<keyword evidence="1" id="KW-1133">Transmembrane helix</keyword>
<organism evidence="2 3">
    <name type="scientific">Aphis glycines</name>
    <name type="common">Soybean aphid</name>
    <dbReference type="NCBI Taxonomy" id="307491"/>
    <lineage>
        <taxon>Eukaryota</taxon>
        <taxon>Metazoa</taxon>
        <taxon>Ecdysozoa</taxon>
        <taxon>Arthropoda</taxon>
        <taxon>Hexapoda</taxon>
        <taxon>Insecta</taxon>
        <taxon>Pterygota</taxon>
        <taxon>Neoptera</taxon>
        <taxon>Paraneoptera</taxon>
        <taxon>Hemiptera</taxon>
        <taxon>Sternorrhyncha</taxon>
        <taxon>Aphidomorpha</taxon>
        <taxon>Aphidoidea</taxon>
        <taxon>Aphididae</taxon>
        <taxon>Aphidini</taxon>
        <taxon>Aphis</taxon>
        <taxon>Aphis</taxon>
    </lineage>
</organism>
<comment type="caution">
    <text evidence="2">The sequence shown here is derived from an EMBL/GenBank/DDBJ whole genome shotgun (WGS) entry which is preliminary data.</text>
</comment>
<dbReference type="AlphaFoldDB" id="A0A6G0U351"/>
<accession>A0A6G0U351</accession>
<reference evidence="2 3" key="1">
    <citation type="submission" date="2019-08" db="EMBL/GenBank/DDBJ databases">
        <title>The genome of the soybean aphid Biotype 1, its phylome, world population structure and adaptation to the North American continent.</title>
        <authorList>
            <person name="Giordano R."/>
            <person name="Donthu R.K."/>
            <person name="Hernandez A.G."/>
            <person name="Wright C.L."/>
            <person name="Zimin A.V."/>
        </authorList>
    </citation>
    <scope>NUCLEOTIDE SEQUENCE [LARGE SCALE GENOMIC DNA]</scope>
    <source>
        <tissue evidence="2">Whole aphids</tissue>
    </source>
</reference>
<feature type="transmembrane region" description="Helical" evidence="1">
    <location>
        <begin position="20"/>
        <end position="44"/>
    </location>
</feature>
<name>A0A6G0U351_APHGL</name>
<gene>
    <name evidence="2" type="ORF">AGLY_002623</name>
</gene>
<evidence type="ECO:0000313" key="2">
    <source>
        <dbReference type="EMBL" id="KAE9542712.1"/>
    </source>
</evidence>